<evidence type="ECO:0000256" key="5">
    <source>
        <dbReference type="SAM" id="MobiDB-lite"/>
    </source>
</evidence>
<sequence length="315" mass="35056">MVSLCDHMPSEDSTVAAATPEPALGEAPATTPAAVQEAAAPAADSSTPAEGQPYDDVIRWPDEPPPPPEMWEIPPVHDWEKEERSYIFEDRLGRAAAHKAAGNDHFKAEEWELALRRYKRAIYESHFDEMQMYDLMDHHKETAFDIQVPCKLNLTACIVRMTEDGSDVLPEGSLDHAVQAIGEVLKARPKEAKAYFRKGQVLMLQSDLPGAREALNEAAKLLGKGAAMRDAFAKLRQLEKAEKERQRAMFGGKIQTTSTHKVQEAAETARLARRTLIYRAFRAVTLPFTLPFEALFSVALALVRWARGSAHPKDD</sequence>
<organism evidence="6">
    <name type="scientific">Haptolina brevifila</name>
    <dbReference type="NCBI Taxonomy" id="156173"/>
    <lineage>
        <taxon>Eukaryota</taxon>
        <taxon>Haptista</taxon>
        <taxon>Haptophyta</taxon>
        <taxon>Prymnesiophyceae</taxon>
        <taxon>Prymnesiales</taxon>
        <taxon>Prymnesiaceae</taxon>
        <taxon>Haptolina</taxon>
    </lineage>
</organism>
<dbReference type="InterPro" id="IPR050754">
    <property type="entry name" value="FKBP4/5/8-like"/>
</dbReference>
<reference evidence="6" key="1">
    <citation type="submission" date="2021-01" db="EMBL/GenBank/DDBJ databases">
        <authorList>
            <person name="Corre E."/>
            <person name="Pelletier E."/>
            <person name="Niang G."/>
            <person name="Scheremetjew M."/>
            <person name="Finn R."/>
            <person name="Kale V."/>
            <person name="Holt S."/>
            <person name="Cochrane G."/>
            <person name="Meng A."/>
            <person name="Brown T."/>
            <person name="Cohen L."/>
        </authorList>
    </citation>
    <scope>NUCLEOTIDE SEQUENCE</scope>
    <source>
        <strain evidence="6">UTEX LB 985</strain>
    </source>
</reference>
<gene>
    <name evidence="6" type="ORF">CBRE1094_LOCUS25969</name>
</gene>
<comment type="catalytic activity">
    <reaction evidence="1">
        <text>[protein]-peptidylproline (omega=180) = [protein]-peptidylproline (omega=0)</text>
        <dbReference type="Rhea" id="RHEA:16237"/>
        <dbReference type="Rhea" id="RHEA-COMP:10747"/>
        <dbReference type="Rhea" id="RHEA-COMP:10748"/>
        <dbReference type="ChEBI" id="CHEBI:83833"/>
        <dbReference type="ChEBI" id="CHEBI:83834"/>
        <dbReference type="EC" id="5.2.1.8"/>
    </reaction>
</comment>
<dbReference type="PANTHER" id="PTHR46512:SF9">
    <property type="entry name" value="PEPTIDYLPROLYL ISOMERASE"/>
    <property type="match status" value="1"/>
</dbReference>
<keyword evidence="4" id="KW-0413">Isomerase</keyword>
<dbReference type="SUPFAM" id="SSF48452">
    <property type="entry name" value="TPR-like"/>
    <property type="match status" value="1"/>
</dbReference>
<dbReference type="InterPro" id="IPR019734">
    <property type="entry name" value="TPR_rpt"/>
</dbReference>
<dbReference type="GO" id="GO:0003755">
    <property type="term" value="F:peptidyl-prolyl cis-trans isomerase activity"/>
    <property type="evidence" value="ECO:0007669"/>
    <property type="project" value="UniProtKB-EC"/>
</dbReference>
<keyword evidence="3" id="KW-0697">Rotamase</keyword>
<dbReference type="SMART" id="SM00028">
    <property type="entry name" value="TPR"/>
    <property type="match status" value="2"/>
</dbReference>
<evidence type="ECO:0000256" key="1">
    <source>
        <dbReference type="ARBA" id="ARBA00000971"/>
    </source>
</evidence>
<evidence type="ECO:0000256" key="2">
    <source>
        <dbReference type="ARBA" id="ARBA00013194"/>
    </source>
</evidence>
<name>A0A7S2HBY1_9EUKA</name>
<feature type="compositionally biased region" description="Low complexity" evidence="5">
    <location>
        <begin position="26"/>
        <end position="50"/>
    </location>
</feature>
<evidence type="ECO:0000256" key="3">
    <source>
        <dbReference type="ARBA" id="ARBA00023110"/>
    </source>
</evidence>
<proteinExistence type="predicted"/>
<dbReference type="Gene3D" id="1.25.40.10">
    <property type="entry name" value="Tetratricopeptide repeat domain"/>
    <property type="match status" value="1"/>
</dbReference>
<dbReference type="AlphaFoldDB" id="A0A7S2HBY1"/>
<dbReference type="EC" id="5.2.1.8" evidence="2"/>
<dbReference type="PANTHER" id="PTHR46512">
    <property type="entry name" value="PEPTIDYLPROLYL ISOMERASE"/>
    <property type="match status" value="1"/>
</dbReference>
<dbReference type="EMBL" id="HBGU01047729">
    <property type="protein sequence ID" value="CAD9485557.1"/>
    <property type="molecule type" value="Transcribed_RNA"/>
</dbReference>
<feature type="region of interest" description="Disordered" evidence="5">
    <location>
        <begin position="1"/>
        <end position="56"/>
    </location>
</feature>
<evidence type="ECO:0000313" key="6">
    <source>
        <dbReference type="EMBL" id="CAD9485557.1"/>
    </source>
</evidence>
<evidence type="ECO:0000256" key="4">
    <source>
        <dbReference type="ARBA" id="ARBA00023235"/>
    </source>
</evidence>
<dbReference type="InterPro" id="IPR011990">
    <property type="entry name" value="TPR-like_helical_dom_sf"/>
</dbReference>
<accession>A0A7S2HBY1</accession>
<protein>
    <recommendedName>
        <fullName evidence="2">peptidylprolyl isomerase</fullName>
        <ecNumber evidence="2">5.2.1.8</ecNumber>
    </recommendedName>
</protein>